<dbReference type="PROSITE" id="PS51257">
    <property type="entry name" value="PROKAR_LIPOPROTEIN"/>
    <property type="match status" value="1"/>
</dbReference>
<evidence type="ECO:0008006" key="4">
    <source>
        <dbReference type="Google" id="ProtNLM"/>
    </source>
</evidence>
<accession>A0ABU1AVD2</accession>
<protein>
    <recommendedName>
        <fullName evidence="4">Lipoprotein</fullName>
    </recommendedName>
</protein>
<organism evidence="2 3">
    <name type="scientific">Thalassobacterium maritimum</name>
    <dbReference type="NCBI Taxonomy" id="3041265"/>
    <lineage>
        <taxon>Bacteria</taxon>
        <taxon>Pseudomonadati</taxon>
        <taxon>Verrucomicrobiota</taxon>
        <taxon>Opitutia</taxon>
        <taxon>Puniceicoccales</taxon>
        <taxon>Coraliomargaritaceae</taxon>
        <taxon>Thalassobacterium</taxon>
    </lineage>
</organism>
<dbReference type="RefSeq" id="WP_308950445.1">
    <property type="nucleotide sequence ID" value="NZ_JARXHW010000023.1"/>
</dbReference>
<keyword evidence="3" id="KW-1185">Reference proteome</keyword>
<feature type="chain" id="PRO_5046785049" description="Lipoprotein" evidence="1">
    <location>
        <begin position="21"/>
        <end position="136"/>
    </location>
</feature>
<evidence type="ECO:0000313" key="3">
    <source>
        <dbReference type="Proteomes" id="UP001225316"/>
    </source>
</evidence>
<reference evidence="2 3" key="1">
    <citation type="submission" date="2023-04" db="EMBL/GenBank/DDBJ databases">
        <title>A novel bacteria isolated from coastal sediment.</title>
        <authorList>
            <person name="Liu X.-J."/>
            <person name="Du Z.-J."/>
        </authorList>
    </citation>
    <scope>NUCLEOTIDE SEQUENCE [LARGE SCALE GENOMIC DNA]</scope>
    <source>
        <strain evidence="2 3">SDUM461003</strain>
    </source>
</reference>
<gene>
    <name evidence="2" type="ORF">QEH52_11015</name>
</gene>
<dbReference type="EMBL" id="JARXHW010000023">
    <property type="protein sequence ID" value="MDQ8208041.1"/>
    <property type="molecule type" value="Genomic_DNA"/>
</dbReference>
<name>A0ABU1AVD2_9BACT</name>
<feature type="signal peptide" evidence="1">
    <location>
        <begin position="1"/>
        <end position="20"/>
    </location>
</feature>
<evidence type="ECO:0000256" key="1">
    <source>
        <dbReference type="SAM" id="SignalP"/>
    </source>
</evidence>
<dbReference type="Proteomes" id="UP001225316">
    <property type="component" value="Unassembled WGS sequence"/>
</dbReference>
<comment type="caution">
    <text evidence="2">The sequence shown here is derived from an EMBL/GenBank/DDBJ whole genome shotgun (WGS) entry which is preliminary data.</text>
</comment>
<proteinExistence type="predicted"/>
<evidence type="ECO:0000313" key="2">
    <source>
        <dbReference type="EMBL" id="MDQ8208041.1"/>
    </source>
</evidence>
<keyword evidence="1" id="KW-0732">Signal</keyword>
<sequence>MRHTSLLLLALAAGSLPILSGCGGHNGVRITEGDQQIGAAQTGTVIPVSSATVVHVNVFERLATLRNARGFTEGAFLITRDNTGKQTATLKARAQREGLRTADILEGLPDINDRAETVSASESARLSKIYRDPIQE</sequence>